<reference evidence="1 2" key="1">
    <citation type="journal article" date="2022" name="New Phytol.">
        <title>Ecological generalism drives hyperdiversity of secondary metabolite gene clusters in xylarialean endophytes.</title>
        <authorList>
            <person name="Franco M.E.E."/>
            <person name="Wisecaver J.H."/>
            <person name="Arnold A.E."/>
            <person name="Ju Y.M."/>
            <person name="Slot J.C."/>
            <person name="Ahrendt S."/>
            <person name="Moore L.P."/>
            <person name="Eastman K.E."/>
            <person name="Scott K."/>
            <person name="Konkel Z."/>
            <person name="Mondo S.J."/>
            <person name="Kuo A."/>
            <person name="Hayes R.D."/>
            <person name="Haridas S."/>
            <person name="Andreopoulos B."/>
            <person name="Riley R."/>
            <person name="LaButti K."/>
            <person name="Pangilinan J."/>
            <person name="Lipzen A."/>
            <person name="Amirebrahimi M."/>
            <person name="Yan J."/>
            <person name="Adam C."/>
            <person name="Keymanesh K."/>
            <person name="Ng V."/>
            <person name="Louie K."/>
            <person name="Northen T."/>
            <person name="Drula E."/>
            <person name="Henrissat B."/>
            <person name="Hsieh H.M."/>
            <person name="Youens-Clark K."/>
            <person name="Lutzoni F."/>
            <person name="Miadlikowska J."/>
            <person name="Eastwood D.C."/>
            <person name="Hamelin R.C."/>
            <person name="Grigoriev I.V."/>
            <person name="U'Ren J.M."/>
        </authorList>
    </citation>
    <scope>NUCLEOTIDE SEQUENCE [LARGE SCALE GENOMIC DNA]</scope>
    <source>
        <strain evidence="1 2">ER1909</strain>
    </source>
</reference>
<sequence length="311" mass="34122">MALLKDNHIDIPEDHSLVLALSIASVVANSLPASPTSRVVGRTPPVPSAYPIGSACGNEWQYLNFDPSNNADNGHLQTLHDIICSGEMRAISRWGAKAASDANLVYKRYFPMSDDDDDFQVHVNSVLMKIAGQSSTEGMIGIIVGTFVVDNLGGTSTDFAGTCGEKETLAYTDTDHLDGREKIHFCGIAWDRPNAQTRSGQCGDFDLFPSTKMDTFSRVALHEMMHYSSVGPPSTLGEQIQDVFNVDRKVAYDPPRVHGLVDKNQDNNPALTEINADSYAWMALDTWVSMTCSNDQATYDQFFEQNPPAYD</sequence>
<organism evidence="1 2">
    <name type="scientific">Hypoxylon rubiginosum</name>
    <dbReference type="NCBI Taxonomy" id="110542"/>
    <lineage>
        <taxon>Eukaryota</taxon>
        <taxon>Fungi</taxon>
        <taxon>Dikarya</taxon>
        <taxon>Ascomycota</taxon>
        <taxon>Pezizomycotina</taxon>
        <taxon>Sordariomycetes</taxon>
        <taxon>Xylariomycetidae</taxon>
        <taxon>Xylariales</taxon>
        <taxon>Hypoxylaceae</taxon>
        <taxon>Hypoxylon</taxon>
    </lineage>
</organism>
<evidence type="ECO:0000313" key="2">
    <source>
        <dbReference type="Proteomes" id="UP001497680"/>
    </source>
</evidence>
<protein>
    <submittedName>
        <fullName evidence="1">Uncharacterized protein</fullName>
    </submittedName>
</protein>
<comment type="caution">
    <text evidence="1">The sequence shown here is derived from an EMBL/GenBank/DDBJ whole genome shotgun (WGS) entry which is preliminary data.</text>
</comment>
<accession>A0ACC0D617</accession>
<evidence type="ECO:0000313" key="1">
    <source>
        <dbReference type="EMBL" id="KAI6088198.1"/>
    </source>
</evidence>
<dbReference type="Proteomes" id="UP001497680">
    <property type="component" value="Unassembled WGS sequence"/>
</dbReference>
<gene>
    <name evidence="1" type="ORF">F4821DRAFT_258368</name>
</gene>
<keyword evidence="2" id="KW-1185">Reference proteome</keyword>
<dbReference type="EMBL" id="MU394303">
    <property type="protein sequence ID" value="KAI6088198.1"/>
    <property type="molecule type" value="Genomic_DNA"/>
</dbReference>
<name>A0ACC0D617_9PEZI</name>
<proteinExistence type="predicted"/>